<dbReference type="NCBIfam" id="NF033581">
    <property type="entry name" value="transpos_IS5_4"/>
    <property type="match status" value="1"/>
</dbReference>
<proteinExistence type="inferred from homology"/>
<evidence type="ECO:0000256" key="4">
    <source>
        <dbReference type="ARBA" id="ARBA00023125"/>
    </source>
</evidence>
<feature type="region of interest" description="Disordered" evidence="6">
    <location>
        <begin position="188"/>
        <end position="214"/>
    </location>
</feature>
<comment type="similarity">
    <text evidence="2">Belongs to the transposase 11 family.</text>
</comment>
<reference evidence="10" key="1">
    <citation type="submission" date="2016-10" db="EMBL/GenBank/DDBJ databases">
        <authorList>
            <person name="Varghese N."/>
            <person name="Submissions S."/>
        </authorList>
    </citation>
    <scope>NUCLEOTIDE SEQUENCE [LARGE SCALE GENOMIC DNA]</scope>
    <source>
        <strain evidence="10">CGMCC 1.11022</strain>
    </source>
</reference>
<keyword evidence="3" id="KW-0815">Transposition</keyword>
<evidence type="ECO:0000313" key="10">
    <source>
        <dbReference type="Proteomes" id="UP000198894"/>
    </source>
</evidence>
<dbReference type="GO" id="GO:0004803">
    <property type="term" value="F:transposase activity"/>
    <property type="evidence" value="ECO:0007669"/>
    <property type="project" value="InterPro"/>
</dbReference>
<feature type="domain" description="Transposase IS4-like" evidence="7">
    <location>
        <begin position="175"/>
        <end position="353"/>
    </location>
</feature>
<dbReference type="InterPro" id="IPR002559">
    <property type="entry name" value="Transposase_11"/>
</dbReference>
<dbReference type="GO" id="GO:0006313">
    <property type="term" value="P:DNA transposition"/>
    <property type="evidence" value="ECO:0007669"/>
    <property type="project" value="InterPro"/>
</dbReference>
<evidence type="ECO:0000259" key="7">
    <source>
        <dbReference type="Pfam" id="PF01609"/>
    </source>
</evidence>
<name>A0A1G9AMT4_9HYPH</name>
<dbReference type="PANTHER" id="PTHR35604">
    <property type="entry name" value="TRANSPOSASE INSH FOR INSERTION SEQUENCE ELEMENT IS5A-RELATED"/>
    <property type="match status" value="1"/>
</dbReference>
<feature type="compositionally biased region" description="Basic and acidic residues" evidence="6">
    <location>
        <begin position="196"/>
        <end position="213"/>
    </location>
</feature>
<comment type="function">
    <text evidence="1">Involved in the transposition of the insertion sequence IS5.</text>
</comment>
<keyword evidence="4" id="KW-0238">DNA-binding</keyword>
<dbReference type="InterPro" id="IPR008490">
    <property type="entry name" value="Transposase_InsH_N"/>
</dbReference>
<dbReference type="AlphaFoldDB" id="A0A1G9AMT4"/>
<evidence type="ECO:0000256" key="3">
    <source>
        <dbReference type="ARBA" id="ARBA00022578"/>
    </source>
</evidence>
<dbReference type="Pfam" id="PF01609">
    <property type="entry name" value="DDE_Tnp_1"/>
    <property type="match status" value="1"/>
</dbReference>
<dbReference type="Pfam" id="PF05598">
    <property type="entry name" value="DUF772"/>
    <property type="match status" value="1"/>
</dbReference>
<gene>
    <name evidence="9" type="ORF">SAMN05428953_113142</name>
</gene>
<evidence type="ECO:0000259" key="8">
    <source>
        <dbReference type="Pfam" id="PF05598"/>
    </source>
</evidence>
<evidence type="ECO:0000256" key="6">
    <source>
        <dbReference type="SAM" id="MobiDB-lite"/>
    </source>
</evidence>
<keyword evidence="5" id="KW-0233">DNA recombination</keyword>
<keyword evidence="10" id="KW-1185">Reference proteome</keyword>
<feature type="domain" description="Transposase InsH N-terminal" evidence="8">
    <location>
        <begin position="61"/>
        <end position="148"/>
    </location>
</feature>
<evidence type="ECO:0000256" key="1">
    <source>
        <dbReference type="ARBA" id="ARBA00003544"/>
    </source>
</evidence>
<organism evidence="9 10">
    <name type="scientific">Mesorhizobium muleiense</name>
    <dbReference type="NCBI Taxonomy" id="1004279"/>
    <lineage>
        <taxon>Bacteria</taxon>
        <taxon>Pseudomonadati</taxon>
        <taxon>Pseudomonadota</taxon>
        <taxon>Alphaproteobacteria</taxon>
        <taxon>Hyphomicrobiales</taxon>
        <taxon>Phyllobacteriaceae</taxon>
        <taxon>Mesorhizobium</taxon>
    </lineage>
</organism>
<accession>A0A1G9AMT4</accession>
<evidence type="ECO:0000313" key="9">
    <source>
        <dbReference type="EMBL" id="SDK28551.1"/>
    </source>
</evidence>
<protein>
    <submittedName>
        <fullName evidence="9">Transposase and inactivated derivatives, IS5 family</fullName>
    </submittedName>
</protein>
<dbReference type="GO" id="GO:0003677">
    <property type="term" value="F:DNA binding"/>
    <property type="evidence" value="ECO:0007669"/>
    <property type="project" value="UniProtKB-KW"/>
</dbReference>
<dbReference type="PANTHER" id="PTHR35604:SF2">
    <property type="entry name" value="TRANSPOSASE INSH FOR INSERTION SEQUENCE ELEMENT IS5A-RELATED"/>
    <property type="match status" value="1"/>
</dbReference>
<sequence>MPSWNTPHPTSLREATFSHKEAFAQNRIDDSGGKEEREMIRMVDRVVGQLSLADALALSDTTQLDQIATVIDWMPIRALLGQRSGPGKGNTSYPAETLLRCLFLGVWNNLSDPALEMQLRDRLSFRRFAGFSLSDRTPDHSTLWRFREELKRDGLIDRVFDEITRQFEQKGLILKQGTLIDASFMQAAARPPAKPKKGEETSARPSADPDARWGRKGKKTVFGYKVHNGVDDAHTLIRRMHFTDASITDTEPADMLICGDEEAAYGDQAYYTHARHARLKQAGIKDRLMHRPNKHHPLTPRQKQRNRLISKVRAAVERPFAVFKQHYGMRRLRFFNLATNRTQCVLAGCGYNLQRAAAVLFAVRKPA</sequence>
<evidence type="ECO:0000256" key="2">
    <source>
        <dbReference type="ARBA" id="ARBA00010075"/>
    </source>
</evidence>
<dbReference type="EMBL" id="FNEE01000013">
    <property type="protein sequence ID" value="SDK28551.1"/>
    <property type="molecule type" value="Genomic_DNA"/>
</dbReference>
<dbReference type="Proteomes" id="UP000198894">
    <property type="component" value="Unassembled WGS sequence"/>
</dbReference>
<dbReference type="InterPro" id="IPR047959">
    <property type="entry name" value="Transpos_IS5"/>
</dbReference>
<evidence type="ECO:0000256" key="5">
    <source>
        <dbReference type="ARBA" id="ARBA00023172"/>
    </source>
</evidence>